<dbReference type="AlphaFoldDB" id="A0A1S1VB60"/>
<keyword evidence="3" id="KW-1185">Reference proteome</keyword>
<organism evidence="2 3">
    <name type="scientific">Andreesenia angusta</name>
    <dbReference type="NCBI Taxonomy" id="39480"/>
    <lineage>
        <taxon>Bacteria</taxon>
        <taxon>Bacillati</taxon>
        <taxon>Bacillota</taxon>
        <taxon>Tissierellia</taxon>
        <taxon>Tissierellales</taxon>
        <taxon>Gottschalkiaceae</taxon>
        <taxon>Andreesenia</taxon>
    </lineage>
</organism>
<evidence type="ECO:0000313" key="3">
    <source>
        <dbReference type="Proteomes" id="UP000180254"/>
    </source>
</evidence>
<dbReference type="GO" id="GO:0004519">
    <property type="term" value="F:endonuclease activity"/>
    <property type="evidence" value="ECO:0007669"/>
    <property type="project" value="InterPro"/>
</dbReference>
<dbReference type="Gene3D" id="1.10.10.10">
    <property type="entry name" value="Winged helix-like DNA-binding domain superfamily/Winged helix DNA-binding domain"/>
    <property type="match status" value="1"/>
</dbReference>
<dbReference type="SMART" id="SM00497">
    <property type="entry name" value="IENR1"/>
    <property type="match status" value="1"/>
</dbReference>
<evidence type="ECO:0000259" key="1">
    <source>
        <dbReference type="PROSITE" id="PS50164"/>
    </source>
</evidence>
<dbReference type="InterPro" id="IPR003647">
    <property type="entry name" value="Intron_nuc_1_rpt"/>
</dbReference>
<dbReference type="CDD" id="cd10444">
    <property type="entry name" value="GIY-YIG_SegABCDEFG"/>
    <property type="match status" value="1"/>
</dbReference>
<reference evidence="2 3" key="1">
    <citation type="submission" date="2016-09" db="EMBL/GenBank/DDBJ databases">
        <title>Genome sequence of Eubacterium angustum.</title>
        <authorList>
            <person name="Poehlein A."/>
            <person name="Daniel R."/>
        </authorList>
    </citation>
    <scope>NUCLEOTIDE SEQUENCE [LARGE SCALE GENOMIC DNA]</scope>
    <source>
        <strain evidence="2 3">DSM 1989</strain>
    </source>
</reference>
<dbReference type="NCBIfam" id="TIGR01453">
    <property type="entry name" value="grpIintron_endo"/>
    <property type="match status" value="1"/>
</dbReference>
<sequence length="240" mass="27227">MKKIGFIYITTNLIDGKKYIGQRKLSSGWEYYLGSGKLIKRAIKKYGKENFKRDIIEYGASQEELNYLEIKWIEKYNAVNEDTFYNLADGGKSGNKLASMTESEKKAYSQKLSSSIRNSKKHQEALSRIHKSEERNRKLSLLKKGVPLSEKGKASLKTEKRLKACRENAKKASKKNEVPVIQLSLEGEFISEYSSIKEACAAVGVTQLNNSIGKCCKGIYKTGHGFKWKYKNKGEEVNLT</sequence>
<dbReference type="STRING" id="39480.EUAN_08530"/>
<gene>
    <name evidence="2" type="ORF">EUAN_08530</name>
</gene>
<feature type="domain" description="GIY-YIG" evidence="1">
    <location>
        <begin position="3"/>
        <end position="87"/>
    </location>
</feature>
<dbReference type="SUPFAM" id="SSF82771">
    <property type="entry name" value="GIY-YIG endonuclease"/>
    <property type="match status" value="1"/>
</dbReference>
<dbReference type="InterPro" id="IPR036388">
    <property type="entry name" value="WH-like_DNA-bd_sf"/>
</dbReference>
<comment type="caution">
    <text evidence="2">The sequence shown here is derived from an EMBL/GenBank/DDBJ whole genome shotgun (WGS) entry which is preliminary data.</text>
</comment>
<dbReference type="InterPro" id="IPR045566">
    <property type="entry name" value="SegE-like_GIY-YIG"/>
</dbReference>
<protein>
    <submittedName>
        <fullName evidence="2">GIY-YIG catalytic domain protein</fullName>
    </submittedName>
</protein>
<dbReference type="InterPro" id="IPR035901">
    <property type="entry name" value="GIY-YIG_endonuc_sf"/>
</dbReference>
<dbReference type="InterPro" id="IPR006350">
    <property type="entry name" value="Intron_endoG1"/>
</dbReference>
<dbReference type="Pfam" id="PF19835">
    <property type="entry name" value="SegE_GIY-YIG"/>
    <property type="match status" value="1"/>
</dbReference>
<dbReference type="Proteomes" id="UP000180254">
    <property type="component" value="Unassembled WGS sequence"/>
</dbReference>
<accession>A0A1S1VB60</accession>
<dbReference type="InterPro" id="IPR000305">
    <property type="entry name" value="GIY-YIG_endonuc"/>
</dbReference>
<dbReference type="PROSITE" id="PS50164">
    <property type="entry name" value="GIY_YIG"/>
    <property type="match status" value="1"/>
</dbReference>
<dbReference type="SUPFAM" id="SSF64496">
    <property type="entry name" value="DNA-binding domain of intron-encoded endonucleases"/>
    <property type="match status" value="1"/>
</dbReference>
<dbReference type="Gene3D" id="3.40.1440.10">
    <property type="entry name" value="GIY-YIG endonuclease"/>
    <property type="match status" value="1"/>
</dbReference>
<dbReference type="SMART" id="SM00465">
    <property type="entry name" value="GIYc"/>
    <property type="match status" value="1"/>
</dbReference>
<evidence type="ECO:0000313" key="2">
    <source>
        <dbReference type="EMBL" id="OHW63069.1"/>
    </source>
</evidence>
<dbReference type="RefSeq" id="WP_071061993.1">
    <property type="nucleotide sequence ID" value="NZ_MKIE01000002.1"/>
</dbReference>
<dbReference type="EMBL" id="MKIE01000002">
    <property type="protein sequence ID" value="OHW63069.1"/>
    <property type="molecule type" value="Genomic_DNA"/>
</dbReference>
<name>A0A1S1VB60_9FIRM</name>
<proteinExistence type="predicted"/>